<protein>
    <submittedName>
        <fullName evidence="2">Uncharacterized protein</fullName>
    </submittedName>
</protein>
<keyword evidence="3" id="KW-1185">Reference proteome</keyword>
<dbReference type="RefSeq" id="WP_322878664.1">
    <property type="nucleotide sequence ID" value="NZ_JAVMIP010000012.1"/>
</dbReference>
<keyword evidence="1" id="KW-0812">Transmembrane</keyword>
<evidence type="ECO:0000313" key="2">
    <source>
        <dbReference type="EMBL" id="MDS3861421.1"/>
    </source>
</evidence>
<reference evidence="3" key="1">
    <citation type="submission" date="2023-07" db="EMBL/GenBank/DDBJ databases">
        <authorList>
            <person name="Luz R."/>
            <person name="Cordeiro R."/>
            <person name="Fonseca A."/>
            <person name="Goncalves V."/>
        </authorList>
    </citation>
    <scope>NUCLEOTIDE SEQUENCE [LARGE SCALE GENOMIC DNA]</scope>
    <source>
        <strain evidence="3">BACA0444</strain>
    </source>
</reference>
<dbReference type="AlphaFoldDB" id="A0AAE4FSQ6"/>
<evidence type="ECO:0000313" key="3">
    <source>
        <dbReference type="Proteomes" id="UP001268256"/>
    </source>
</evidence>
<comment type="caution">
    <text evidence="2">The sequence shown here is derived from an EMBL/GenBank/DDBJ whole genome shotgun (WGS) entry which is preliminary data.</text>
</comment>
<keyword evidence="1" id="KW-0472">Membrane</keyword>
<dbReference type="Proteomes" id="UP001268256">
    <property type="component" value="Unassembled WGS sequence"/>
</dbReference>
<sequence>MSQSRPVTTLRYLPITHQAWSWPRRFWWSFQSLLTVAKLLPLIFASLVYLGLWSLGRKLTGRQKTTLVAYPPYSSQA</sequence>
<accession>A0AAE4FSQ6</accession>
<organism evidence="2 3">
    <name type="scientific">Pseudocalidococcus azoricus BACA0444</name>
    <dbReference type="NCBI Taxonomy" id="2918990"/>
    <lineage>
        <taxon>Bacteria</taxon>
        <taxon>Bacillati</taxon>
        <taxon>Cyanobacteriota</taxon>
        <taxon>Cyanophyceae</taxon>
        <taxon>Acaryochloridales</taxon>
        <taxon>Thermosynechococcaceae</taxon>
        <taxon>Pseudocalidococcus</taxon>
        <taxon>Pseudocalidococcus azoricus</taxon>
    </lineage>
</organism>
<proteinExistence type="predicted"/>
<keyword evidence="1" id="KW-1133">Transmembrane helix</keyword>
<dbReference type="EMBL" id="JAVMIP010000012">
    <property type="protein sequence ID" value="MDS3861421.1"/>
    <property type="molecule type" value="Genomic_DNA"/>
</dbReference>
<evidence type="ECO:0000256" key="1">
    <source>
        <dbReference type="SAM" id="Phobius"/>
    </source>
</evidence>
<name>A0AAE4FSQ6_9CYAN</name>
<gene>
    <name evidence="2" type="ORF">RIF25_11445</name>
</gene>
<feature type="transmembrane region" description="Helical" evidence="1">
    <location>
        <begin position="30"/>
        <end position="55"/>
    </location>
</feature>